<evidence type="ECO:0000256" key="9">
    <source>
        <dbReference type="ARBA" id="ARBA00022927"/>
    </source>
</evidence>
<dbReference type="GO" id="GO:0016192">
    <property type="term" value="P:vesicle-mediated transport"/>
    <property type="evidence" value="ECO:0007669"/>
    <property type="project" value="UniProtKB-KW"/>
</dbReference>
<evidence type="ECO:0000256" key="8">
    <source>
        <dbReference type="ARBA" id="ARBA00022892"/>
    </source>
</evidence>
<comment type="similarity">
    <text evidence="3 16">Belongs to the small GTPase superfamily. SAR1 family.</text>
</comment>
<dbReference type="InterPro" id="IPR005225">
    <property type="entry name" value="Small_GTP-bd"/>
</dbReference>
<dbReference type="PRINTS" id="PR00328">
    <property type="entry name" value="SAR1GTPBP"/>
</dbReference>
<feature type="binding site" evidence="13">
    <location>
        <position position="33"/>
    </location>
    <ligand>
        <name>GTP</name>
        <dbReference type="ChEBI" id="CHEBI:37565"/>
    </ligand>
</feature>
<keyword evidence="11 14" id="KW-0342">GTP-binding</keyword>
<keyword evidence="19" id="KW-1185">Reference proteome</keyword>
<evidence type="ECO:0000256" key="16">
    <source>
        <dbReference type="RuleBase" id="RU003926"/>
    </source>
</evidence>
<evidence type="ECO:0000313" key="18">
    <source>
        <dbReference type="EMBL" id="KAJ8901968.1"/>
    </source>
</evidence>
<feature type="binding site" evidence="14">
    <location>
        <begin position="27"/>
        <end position="34"/>
    </location>
    <ligand>
        <name>GTP</name>
        <dbReference type="ChEBI" id="CHEBI:37565"/>
    </ligand>
</feature>
<organism evidence="18 19">
    <name type="scientific">Rhodosorus marinus</name>
    <dbReference type="NCBI Taxonomy" id="101924"/>
    <lineage>
        <taxon>Eukaryota</taxon>
        <taxon>Rhodophyta</taxon>
        <taxon>Stylonematophyceae</taxon>
        <taxon>Stylonematales</taxon>
        <taxon>Stylonemataceae</taxon>
        <taxon>Rhodosorus</taxon>
    </lineage>
</organism>
<dbReference type="GO" id="GO:0005794">
    <property type="term" value="C:Golgi apparatus"/>
    <property type="evidence" value="ECO:0007669"/>
    <property type="project" value="UniProtKB-SubCell"/>
</dbReference>
<dbReference type="FunFam" id="3.40.50.300:FF:001166">
    <property type="entry name" value="ADP-ribosylation factor D"/>
    <property type="match status" value="1"/>
</dbReference>
<dbReference type="GO" id="GO:0005525">
    <property type="term" value="F:GTP binding"/>
    <property type="evidence" value="ECO:0007669"/>
    <property type="project" value="UniProtKB-KW"/>
</dbReference>
<feature type="binding site" evidence="13">
    <location>
        <position position="130"/>
    </location>
    <ligand>
        <name>GTP</name>
        <dbReference type="ChEBI" id="CHEBI:37565"/>
    </ligand>
</feature>
<accession>A0AAV8UHI4</accession>
<feature type="binding site" evidence="15">
    <location>
        <position position="51"/>
    </location>
    <ligand>
        <name>Mg(2+)</name>
        <dbReference type="ChEBI" id="CHEBI:18420"/>
    </ligand>
</feature>
<evidence type="ECO:0000256" key="15">
    <source>
        <dbReference type="PIRSR" id="PIRSR606689-2"/>
    </source>
</evidence>
<sequence>MLLLDWFLGILFRLGLFYKQAKVLFLGLDNAGKTSLLNRLKLGAVSLYAPTTRVNIEQFSIGGIVFTAFDVGGHEMWRHLWSDFYETVDAVVFIVDSADIGRFEEAKEELHALLEDPSLISVPFLVLGNKQDIAGAAPLPRLIDTLEIRGVLGERVDESDEELGMRKSAVKAMGCSVLKDVGVEEAMHWVCSQIA</sequence>
<feature type="binding site" evidence="13">
    <location>
        <position position="129"/>
    </location>
    <ligand>
        <name>GTP</name>
        <dbReference type="ChEBI" id="CHEBI:37565"/>
    </ligand>
</feature>
<keyword evidence="12" id="KW-0479">Metal-binding</keyword>
<dbReference type="AlphaFoldDB" id="A0AAV8UHI4"/>
<dbReference type="Gene3D" id="3.40.50.300">
    <property type="entry name" value="P-loop containing nucleotide triphosphate hydrolases"/>
    <property type="match status" value="1"/>
</dbReference>
<dbReference type="PROSITE" id="PS51417">
    <property type="entry name" value="ARF"/>
    <property type="match status" value="1"/>
</dbReference>
<keyword evidence="6 13" id="KW-0547">Nucleotide-binding</keyword>
<dbReference type="SMART" id="SM00178">
    <property type="entry name" value="SAR"/>
    <property type="match status" value="1"/>
</dbReference>
<protein>
    <submittedName>
        <fullName evidence="18">Uncharacterized protein</fullName>
    </submittedName>
</protein>
<dbReference type="InterPro" id="IPR006687">
    <property type="entry name" value="Small_GTPase_SAR1"/>
</dbReference>
<dbReference type="GO" id="GO:0005783">
    <property type="term" value="C:endoplasmic reticulum"/>
    <property type="evidence" value="ECO:0007669"/>
    <property type="project" value="UniProtKB-SubCell"/>
</dbReference>
<comment type="similarity">
    <text evidence="4">Belongs to the small GTPase superfamily. Arf family.</text>
</comment>
<keyword evidence="12" id="KW-0460">Magnesium</keyword>
<feature type="binding site" evidence="14">
    <location>
        <begin position="129"/>
        <end position="132"/>
    </location>
    <ligand>
        <name>GTP</name>
        <dbReference type="ChEBI" id="CHEBI:37565"/>
    </ligand>
</feature>
<feature type="binding site" evidence="13">
    <location>
        <position position="132"/>
    </location>
    <ligand>
        <name>GTP</name>
        <dbReference type="ChEBI" id="CHEBI:37565"/>
    </ligand>
</feature>
<comment type="caution">
    <text evidence="18">The sequence shown here is derived from an EMBL/GenBank/DDBJ whole genome shotgun (WGS) entry which is preliminary data.</text>
</comment>
<dbReference type="PANTHER" id="PTHR45684">
    <property type="entry name" value="RE74312P"/>
    <property type="match status" value="1"/>
</dbReference>
<evidence type="ECO:0000256" key="2">
    <source>
        <dbReference type="ARBA" id="ARBA00004555"/>
    </source>
</evidence>
<gene>
    <name evidence="18" type="ORF">NDN08_004170</name>
</gene>
<feature type="binding site" evidence="13">
    <location>
        <position position="32"/>
    </location>
    <ligand>
        <name>GTP</name>
        <dbReference type="ChEBI" id="CHEBI:37565"/>
    </ligand>
</feature>
<keyword evidence="7 16" id="KW-0256">Endoplasmic reticulum</keyword>
<evidence type="ECO:0000256" key="7">
    <source>
        <dbReference type="ARBA" id="ARBA00022824"/>
    </source>
</evidence>
<evidence type="ECO:0000256" key="10">
    <source>
        <dbReference type="ARBA" id="ARBA00023034"/>
    </source>
</evidence>
<keyword evidence="5 16" id="KW-0813">Transport</keyword>
<dbReference type="InterPro" id="IPR027417">
    <property type="entry name" value="P-loop_NTPase"/>
</dbReference>
<dbReference type="GO" id="GO:0003924">
    <property type="term" value="F:GTPase activity"/>
    <property type="evidence" value="ECO:0007669"/>
    <property type="project" value="InterPro"/>
</dbReference>
<reference evidence="18 19" key="1">
    <citation type="journal article" date="2023" name="Nat. Commun.">
        <title>Origin of minicircular mitochondrial genomes in red algae.</title>
        <authorList>
            <person name="Lee Y."/>
            <person name="Cho C.H."/>
            <person name="Lee Y.M."/>
            <person name="Park S.I."/>
            <person name="Yang J.H."/>
            <person name="West J.A."/>
            <person name="Bhattacharya D."/>
            <person name="Yoon H.S."/>
        </authorList>
    </citation>
    <scope>NUCLEOTIDE SEQUENCE [LARGE SCALE GENOMIC DNA]</scope>
    <source>
        <strain evidence="18 19">CCMP1338</strain>
        <tissue evidence="18">Whole cell</tissue>
    </source>
</reference>
<evidence type="ECO:0000256" key="13">
    <source>
        <dbReference type="PIRSR" id="PIRSR606687-2"/>
    </source>
</evidence>
<feature type="binding site" evidence="12">
    <location>
        <position position="29"/>
    </location>
    <ligand>
        <name>Mg(2+)</name>
        <dbReference type="ChEBI" id="CHEBI:18420"/>
    </ligand>
</feature>
<dbReference type="SUPFAM" id="SSF52540">
    <property type="entry name" value="P-loop containing nucleoside triphosphate hydrolases"/>
    <property type="match status" value="1"/>
</dbReference>
<feature type="binding site" evidence="13">
    <location>
        <position position="178"/>
    </location>
    <ligand>
        <name>GTP</name>
        <dbReference type="ChEBI" id="CHEBI:37565"/>
    </ligand>
</feature>
<evidence type="ECO:0000256" key="6">
    <source>
        <dbReference type="ARBA" id="ARBA00022741"/>
    </source>
</evidence>
<feature type="binding site" evidence="14">
    <location>
        <position position="73"/>
    </location>
    <ligand>
        <name>GTP</name>
        <dbReference type="ChEBI" id="CHEBI:37565"/>
    </ligand>
</feature>
<dbReference type="GO" id="GO:0006886">
    <property type="term" value="P:intracellular protein transport"/>
    <property type="evidence" value="ECO:0007669"/>
    <property type="project" value="InterPro"/>
</dbReference>
<evidence type="ECO:0000256" key="14">
    <source>
        <dbReference type="PIRSR" id="PIRSR606689-1"/>
    </source>
</evidence>
<evidence type="ECO:0000256" key="5">
    <source>
        <dbReference type="ARBA" id="ARBA00022448"/>
    </source>
</evidence>
<evidence type="ECO:0000256" key="11">
    <source>
        <dbReference type="ARBA" id="ARBA00023134"/>
    </source>
</evidence>
<feature type="binding site" evidence="13">
    <location>
        <position position="30"/>
    </location>
    <ligand>
        <name>GTP</name>
        <dbReference type="ChEBI" id="CHEBI:37565"/>
    </ligand>
</feature>
<keyword evidence="17" id="KW-0732">Signal</keyword>
<keyword evidence="8 16" id="KW-0931">ER-Golgi transport</keyword>
<comment type="subcellular location">
    <subcellularLocation>
        <location evidence="1">Endoplasmic reticulum</location>
    </subcellularLocation>
    <subcellularLocation>
        <location evidence="2">Golgi apparatus</location>
    </subcellularLocation>
</comment>
<name>A0AAV8UHI4_9RHOD</name>
<proteinExistence type="inferred from homology"/>
<keyword evidence="10 16" id="KW-0333">Golgi apparatus</keyword>
<dbReference type="PROSITE" id="PS51422">
    <property type="entry name" value="SAR1"/>
    <property type="match status" value="1"/>
</dbReference>
<feature type="binding site" evidence="13">
    <location>
        <position position="34"/>
    </location>
    <ligand>
        <name>GTP</name>
        <dbReference type="ChEBI" id="CHEBI:37565"/>
    </ligand>
</feature>
<dbReference type="SMART" id="SM00177">
    <property type="entry name" value="ARF"/>
    <property type="match status" value="1"/>
</dbReference>
<dbReference type="Proteomes" id="UP001157974">
    <property type="component" value="Unassembled WGS sequence"/>
</dbReference>
<feature type="binding site" evidence="15">
    <location>
        <position position="34"/>
    </location>
    <ligand>
        <name>Mg(2+)</name>
        <dbReference type="ChEBI" id="CHEBI:18420"/>
    </ligand>
</feature>
<feature type="binding site" evidence="13">
    <location>
        <position position="177"/>
    </location>
    <ligand>
        <name>GTP</name>
        <dbReference type="ChEBI" id="CHEBI:37565"/>
    </ligand>
</feature>
<dbReference type="InterPro" id="IPR006689">
    <property type="entry name" value="Small_GTPase_ARF/SAR"/>
</dbReference>
<evidence type="ECO:0000256" key="17">
    <source>
        <dbReference type="SAM" id="SignalP"/>
    </source>
</evidence>
<dbReference type="GO" id="GO:0046872">
    <property type="term" value="F:metal ion binding"/>
    <property type="evidence" value="ECO:0007669"/>
    <property type="project" value="UniProtKB-KW"/>
</dbReference>
<feature type="signal peptide" evidence="17">
    <location>
        <begin position="1"/>
        <end position="21"/>
    </location>
</feature>
<dbReference type="NCBIfam" id="TIGR00231">
    <property type="entry name" value="small_GTP"/>
    <property type="match status" value="1"/>
</dbReference>
<evidence type="ECO:0000256" key="3">
    <source>
        <dbReference type="ARBA" id="ARBA00007507"/>
    </source>
</evidence>
<evidence type="ECO:0000256" key="4">
    <source>
        <dbReference type="ARBA" id="ARBA00010290"/>
    </source>
</evidence>
<evidence type="ECO:0000313" key="19">
    <source>
        <dbReference type="Proteomes" id="UP001157974"/>
    </source>
</evidence>
<dbReference type="EMBL" id="JAMWBK010000010">
    <property type="protein sequence ID" value="KAJ8901968.1"/>
    <property type="molecule type" value="Genomic_DNA"/>
</dbReference>
<keyword evidence="9 16" id="KW-0653">Protein transport</keyword>
<evidence type="ECO:0000256" key="1">
    <source>
        <dbReference type="ARBA" id="ARBA00004240"/>
    </source>
</evidence>
<dbReference type="Pfam" id="PF00025">
    <property type="entry name" value="Arf"/>
    <property type="match status" value="1"/>
</dbReference>
<feature type="chain" id="PRO_5043631017" evidence="17">
    <location>
        <begin position="22"/>
        <end position="195"/>
    </location>
</feature>
<evidence type="ECO:0000256" key="12">
    <source>
        <dbReference type="PIRSR" id="PIRSR606687-1"/>
    </source>
</evidence>